<feature type="domain" description="Molybdopterin cofactor biosynthesis C (MoaC)" evidence="7">
    <location>
        <begin position="25"/>
        <end position="159"/>
    </location>
</feature>
<feature type="binding site" evidence="6">
    <location>
        <begin position="122"/>
        <end position="123"/>
    </location>
    <ligand>
        <name>substrate</name>
    </ligand>
</feature>
<comment type="subunit">
    <text evidence="6">Homohexamer; trimer of dimers.</text>
</comment>
<evidence type="ECO:0000256" key="6">
    <source>
        <dbReference type="HAMAP-Rule" id="MF_01224"/>
    </source>
</evidence>
<keyword evidence="4 6" id="KW-0501">Molybdenum cofactor biosynthesis</keyword>
<proteinExistence type="inferred from homology"/>
<dbReference type="InterPro" id="IPR047594">
    <property type="entry name" value="MoaC_bact/euk"/>
</dbReference>
<dbReference type="EMBL" id="BOSL01000009">
    <property type="protein sequence ID" value="GIP54051.1"/>
    <property type="molecule type" value="Genomic_DNA"/>
</dbReference>
<evidence type="ECO:0000256" key="3">
    <source>
        <dbReference type="ARBA" id="ARBA00012575"/>
    </source>
</evidence>
<protein>
    <recommendedName>
        <fullName evidence="3 6">Cyclic pyranopterin monophosphate synthase</fullName>
        <ecNumber evidence="3 6">4.6.1.17</ecNumber>
    </recommendedName>
    <alternativeName>
        <fullName evidence="6">Molybdenum cofactor biosynthesis protein C</fullName>
    </alternativeName>
</protein>
<dbReference type="PANTHER" id="PTHR22960:SF29">
    <property type="entry name" value="CYCLIC PYRANOPTERIN MONOPHOSPHATE SYNTHASE"/>
    <property type="match status" value="1"/>
</dbReference>
<evidence type="ECO:0000256" key="2">
    <source>
        <dbReference type="ARBA" id="ARBA00005046"/>
    </source>
</evidence>
<evidence type="ECO:0000256" key="4">
    <source>
        <dbReference type="ARBA" id="ARBA00023150"/>
    </source>
</evidence>
<dbReference type="Proteomes" id="UP000679992">
    <property type="component" value="Unassembled WGS sequence"/>
</dbReference>
<dbReference type="SUPFAM" id="SSF55040">
    <property type="entry name" value="Molybdenum cofactor biosynthesis protein C, MoaC"/>
    <property type="match status" value="1"/>
</dbReference>
<dbReference type="InterPro" id="IPR036522">
    <property type="entry name" value="MoaC_sf"/>
</dbReference>
<organism evidence="8 9">
    <name type="scientific">Paenibacillus vini</name>
    <dbReference type="NCBI Taxonomy" id="1476024"/>
    <lineage>
        <taxon>Bacteria</taxon>
        <taxon>Bacillati</taxon>
        <taxon>Bacillota</taxon>
        <taxon>Bacilli</taxon>
        <taxon>Bacillales</taxon>
        <taxon>Paenibacillaceae</taxon>
        <taxon>Paenibacillus</taxon>
    </lineage>
</organism>
<dbReference type="InterPro" id="IPR002820">
    <property type="entry name" value="Mopterin_CF_biosynth-C_dom"/>
</dbReference>
<comment type="function">
    <text evidence="6">Catalyzes the conversion of (8S)-3',8-cyclo-7,8-dihydroguanosine 5'-triphosphate to cyclic pyranopterin monophosphate (cPMP).</text>
</comment>
<feature type="binding site" evidence="6">
    <location>
        <begin position="85"/>
        <end position="87"/>
    </location>
    <ligand>
        <name>substrate</name>
    </ligand>
</feature>
<dbReference type="NCBIfam" id="NF006870">
    <property type="entry name" value="PRK09364.1"/>
    <property type="match status" value="1"/>
</dbReference>
<gene>
    <name evidence="6 8" type="primary">moaC</name>
    <name evidence="8" type="ORF">J42TS3_30860</name>
</gene>
<name>A0ABQ4MDH3_9BACL</name>
<accession>A0ABQ4MDH3</accession>
<evidence type="ECO:0000313" key="9">
    <source>
        <dbReference type="Proteomes" id="UP000679992"/>
    </source>
</evidence>
<comment type="similarity">
    <text evidence="6">Belongs to the MoaC family.</text>
</comment>
<dbReference type="Pfam" id="PF01967">
    <property type="entry name" value="MoaC"/>
    <property type="match status" value="1"/>
</dbReference>
<dbReference type="CDD" id="cd01420">
    <property type="entry name" value="MoaC_PE"/>
    <property type="match status" value="1"/>
</dbReference>
<dbReference type="NCBIfam" id="TIGR00581">
    <property type="entry name" value="moaC"/>
    <property type="match status" value="1"/>
</dbReference>
<dbReference type="HAMAP" id="MF_01224_B">
    <property type="entry name" value="MoaC_B"/>
    <property type="match status" value="1"/>
</dbReference>
<evidence type="ECO:0000256" key="1">
    <source>
        <dbReference type="ARBA" id="ARBA00001637"/>
    </source>
</evidence>
<comment type="caution">
    <text evidence="8">The sequence shown here is derived from an EMBL/GenBank/DDBJ whole genome shotgun (WGS) entry which is preliminary data.</text>
</comment>
<keyword evidence="5 6" id="KW-0456">Lyase</keyword>
<dbReference type="Gene3D" id="3.30.70.640">
    <property type="entry name" value="Molybdopterin cofactor biosynthesis C (MoaC) domain"/>
    <property type="match status" value="1"/>
</dbReference>
<dbReference type="EC" id="4.6.1.17" evidence="3 6"/>
<dbReference type="InterPro" id="IPR023045">
    <property type="entry name" value="MoaC"/>
</dbReference>
<feature type="active site" evidence="6">
    <location>
        <position position="137"/>
    </location>
</feature>
<sequence length="168" mass="17853">MKNIMDSAEVQGKMTHFNEQGRARMVDVSGKESTVRIAVAETTITMLPSTLLAIKEGKVGKGDVLAVAQIAGIQGAKRTSDWIPMCHPLALTGVNLAFTDNGVDELHIEATVKTEGKTGVEMEALTAVSAAALTVYDMCKALQKDMVIGPTQLRSKSGGKSGDYIRES</sequence>
<comment type="pathway">
    <text evidence="2 6">Cofactor biosynthesis; molybdopterin biosynthesis.</text>
</comment>
<dbReference type="InterPro" id="IPR050105">
    <property type="entry name" value="MoCo_biosynth_MoaA/MoaC"/>
</dbReference>
<comment type="catalytic activity">
    <reaction evidence="1 6">
        <text>(8S)-3',8-cyclo-7,8-dihydroguanosine 5'-triphosphate = cyclic pyranopterin phosphate + diphosphate</text>
        <dbReference type="Rhea" id="RHEA:49580"/>
        <dbReference type="ChEBI" id="CHEBI:33019"/>
        <dbReference type="ChEBI" id="CHEBI:59648"/>
        <dbReference type="ChEBI" id="CHEBI:131766"/>
        <dbReference type="EC" id="4.6.1.17"/>
    </reaction>
</comment>
<dbReference type="PANTHER" id="PTHR22960">
    <property type="entry name" value="MOLYBDOPTERIN COFACTOR SYNTHESIS PROTEIN A"/>
    <property type="match status" value="1"/>
</dbReference>
<reference evidence="8 9" key="1">
    <citation type="submission" date="2021-03" db="EMBL/GenBank/DDBJ databases">
        <title>Antimicrobial resistance genes in bacteria isolated from Japanese honey, and their potential for conferring macrolide and lincosamide resistance in the American foulbrood pathogen Paenibacillus larvae.</title>
        <authorList>
            <person name="Okamoto M."/>
            <person name="Kumagai M."/>
            <person name="Kanamori H."/>
            <person name="Takamatsu D."/>
        </authorList>
    </citation>
    <scope>NUCLEOTIDE SEQUENCE [LARGE SCALE GENOMIC DNA]</scope>
    <source>
        <strain evidence="8 9">J42TS3</strain>
    </source>
</reference>
<evidence type="ECO:0000313" key="8">
    <source>
        <dbReference type="EMBL" id="GIP54051.1"/>
    </source>
</evidence>
<evidence type="ECO:0000256" key="5">
    <source>
        <dbReference type="ARBA" id="ARBA00023239"/>
    </source>
</evidence>
<evidence type="ECO:0000259" key="7">
    <source>
        <dbReference type="Pfam" id="PF01967"/>
    </source>
</evidence>
<keyword evidence="9" id="KW-1185">Reference proteome</keyword>